<reference evidence="1 2" key="1">
    <citation type="journal article" date="2015" name="Stand. Genomic Sci.">
        <title>Genomic Encyclopedia of Bacterial and Archaeal Type Strains, Phase III: the genomes of soil and plant-associated and newly described type strains.</title>
        <authorList>
            <person name="Whitman W.B."/>
            <person name="Woyke T."/>
            <person name="Klenk H.P."/>
            <person name="Zhou Y."/>
            <person name="Lilburn T.G."/>
            <person name="Beck B.J."/>
            <person name="De Vos P."/>
            <person name="Vandamme P."/>
            <person name="Eisen J.A."/>
            <person name="Garrity G."/>
            <person name="Hugenholtz P."/>
            <person name="Kyrpides N.C."/>
        </authorList>
    </citation>
    <scope>NUCLEOTIDE SEQUENCE [LARGE SCALE GENOMIC DNA]</scope>
    <source>
        <strain evidence="1 2">P5626</strain>
    </source>
</reference>
<keyword evidence="2" id="KW-1185">Reference proteome</keyword>
<organism evidence="1 2">
    <name type="scientific">Flavobacterium circumlabens</name>
    <dbReference type="NCBI Taxonomy" id="2133765"/>
    <lineage>
        <taxon>Bacteria</taxon>
        <taxon>Pseudomonadati</taxon>
        <taxon>Bacteroidota</taxon>
        <taxon>Flavobacteriia</taxon>
        <taxon>Flavobacteriales</taxon>
        <taxon>Flavobacteriaceae</taxon>
        <taxon>Flavobacterium</taxon>
    </lineage>
</organism>
<evidence type="ECO:0000313" key="2">
    <source>
        <dbReference type="Proteomes" id="UP000295270"/>
    </source>
</evidence>
<dbReference type="Proteomes" id="UP000295270">
    <property type="component" value="Unassembled WGS sequence"/>
</dbReference>
<sequence length="57" mass="7119">MHLSEQNLYFQKWITVTNSRFKALPLFEEYLRVGYYPFYQENSNLYYKQLQEVINME</sequence>
<evidence type="ECO:0000313" key="1">
    <source>
        <dbReference type="EMBL" id="TCN50702.1"/>
    </source>
</evidence>
<protein>
    <submittedName>
        <fullName evidence="1">Uncharacterized protein</fullName>
    </submittedName>
</protein>
<name>A0ABY2ARY7_9FLAO</name>
<dbReference type="EMBL" id="SLWA01000014">
    <property type="protein sequence ID" value="TCN50702.1"/>
    <property type="molecule type" value="Genomic_DNA"/>
</dbReference>
<dbReference type="RefSeq" id="WP_194100262.1">
    <property type="nucleotide sequence ID" value="NZ_QWDN01000013.1"/>
</dbReference>
<gene>
    <name evidence="1" type="ORF">EV142_11441</name>
</gene>
<proteinExistence type="predicted"/>
<accession>A0ABY2ARY7</accession>
<comment type="caution">
    <text evidence="1">The sequence shown here is derived from an EMBL/GenBank/DDBJ whole genome shotgun (WGS) entry which is preliminary data.</text>
</comment>